<evidence type="ECO:0000256" key="2">
    <source>
        <dbReference type="ARBA" id="ARBA00023125"/>
    </source>
</evidence>
<keyword evidence="3" id="KW-0804">Transcription</keyword>
<organism evidence="5 6">
    <name type="scientific">Evtepia gabavorous</name>
    <dbReference type="NCBI Taxonomy" id="2211183"/>
    <lineage>
        <taxon>Bacteria</taxon>
        <taxon>Bacillati</taxon>
        <taxon>Bacillota</taxon>
        <taxon>Clostridia</taxon>
        <taxon>Eubacteriales</taxon>
        <taxon>Evtepia</taxon>
    </lineage>
</organism>
<dbReference type="GO" id="GO:0003677">
    <property type="term" value="F:DNA binding"/>
    <property type="evidence" value="ECO:0007669"/>
    <property type="project" value="UniProtKB-KW"/>
</dbReference>
<proteinExistence type="predicted"/>
<keyword evidence="1" id="KW-0805">Transcription regulation</keyword>
<dbReference type="Gene3D" id="1.10.10.10">
    <property type="entry name" value="Winged helix-like DNA-binding domain superfamily/Winged helix DNA-binding domain"/>
    <property type="match status" value="1"/>
</dbReference>
<dbReference type="EMBL" id="QQRQ01000001">
    <property type="protein sequence ID" value="RFT07764.1"/>
    <property type="molecule type" value="Genomic_DNA"/>
</dbReference>
<dbReference type="Proteomes" id="UP000260649">
    <property type="component" value="Unassembled WGS sequence"/>
</dbReference>
<evidence type="ECO:0000259" key="4">
    <source>
        <dbReference type="SMART" id="SM00347"/>
    </source>
</evidence>
<dbReference type="RefSeq" id="WP_117141498.1">
    <property type="nucleotide sequence ID" value="NZ_CAKXKJ010000002.1"/>
</dbReference>
<evidence type="ECO:0000313" key="5">
    <source>
        <dbReference type="EMBL" id="RFT07764.1"/>
    </source>
</evidence>
<keyword evidence="2" id="KW-0238">DNA-binding</keyword>
<gene>
    <name evidence="5" type="ORF">DV520_01130</name>
</gene>
<reference evidence="5 6" key="1">
    <citation type="submission" date="2018-07" db="EMBL/GenBank/DDBJ databases">
        <title>GABA Modulating Bacteria of the Human Gut Microbiota.</title>
        <authorList>
            <person name="Strandwitz P."/>
            <person name="Kim K.H."/>
            <person name="Terekhova D."/>
            <person name="Liu J.K."/>
            <person name="Sharma A."/>
            <person name="Levering J."/>
            <person name="Mcdonald D."/>
            <person name="Dietrich D."/>
            <person name="Ramadhar T.R."/>
            <person name="Lekbua A."/>
            <person name="Mroue N."/>
            <person name="Liston C."/>
            <person name="Stewart E.J."/>
            <person name="Dubin M.J."/>
            <person name="Zengler K."/>
            <person name="Knight R."/>
            <person name="Gilbert J.A."/>
            <person name="Clardy J."/>
            <person name="Lewis K."/>
        </authorList>
    </citation>
    <scope>NUCLEOTIDE SEQUENCE [LARGE SCALE GENOMIC DNA]</scope>
    <source>
        <strain evidence="5 6">KLE1738</strain>
    </source>
</reference>
<dbReference type="GO" id="GO:0003700">
    <property type="term" value="F:DNA-binding transcription factor activity"/>
    <property type="evidence" value="ECO:0007669"/>
    <property type="project" value="InterPro"/>
</dbReference>
<dbReference type="InterPro" id="IPR036388">
    <property type="entry name" value="WH-like_DNA-bd_sf"/>
</dbReference>
<evidence type="ECO:0000313" key="6">
    <source>
        <dbReference type="Proteomes" id="UP000260649"/>
    </source>
</evidence>
<dbReference type="OrthoDB" id="3231996at2"/>
<comment type="caution">
    <text evidence="5">The sequence shown here is derived from an EMBL/GenBank/DDBJ whole genome shotgun (WGS) entry which is preliminary data.</text>
</comment>
<accession>A0A3E2B705</accession>
<dbReference type="SUPFAM" id="SSF46785">
    <property type="entry name" value="Winged helix' DNA-binding domain"/>
    <property type="match status" value="1"/>
</dbReference>
<sequence>MVYEKARMYAYLSAEITSLYHEAAVKIGISDTVLNILYVLCEKEGQCLQRDIFRLTGISRQTINSAIRKLERDGIAYLKQGEGRNTMVCLTKKGSNFSTEKILPLFQIEDKIWNEWTAEEQEKYILLTQTYRDALKKHLREDL</sequence>
<feature type="domain" description="HTH marR-type" evidence="4">
    <location>
        <begin position="22"/>
        <end position="121"/>
    </location>
</feature>
<dbReference type="Pfam" id="PF12802">
    <property type="entry name" value="MarR_2"/>
    <property type="match status" value="1"/>
</dbReference>
<dbReference type="SMART" id="SM00347">
    <property type="entry name" value="HTH_MARR"/>
    <property type="match status" value="1"/>
</dbReference>
<name>A0A3E2B705_9FIRM</name>
<dbReference type="AlphaFoldDB" id="A0A3E2B705"/>
<dbReference type="InterPro" id="IPR000835">
    <property type="entry name" value="HTH_MarR-typ"/>
</dbReference>
<dbReference type="PANTHER" id="PTHR42756:SF1">
    <property type="entry name" value="TRANSCRIPTIONAL REPRESSOR OF EMRAB OPERON"/>
    <property type="match status" value="1"/>
</dbReference>
<keyword evidence="6" id="KW-1185">Reference proteome</keyword>
<dbReference type="PANTHER" id="PTHR42756">
    <property type="entry name" value="TRANSCRIPTIONAL REGULATOR, MARR"/>
    <property type="match status" value="1"/>
</dbReference>
<dbReference type="GeneID" id="97994336"/>
<evidence type="ECO:0000256" key="3">
    <source>
        <dbReference type="ARBA" id="ARBA00023163"/>
    </source>
</evidence>
<protein>
    <submittedName>
        <fullName evidence="5">Winged helix-turn-helix transcriptional regulator</fullName>
    </submittedName>
</protein>
<dbReference type="InterPro" id="IPR036390">
    <property type="entry name" value="WH_DNA-bd_sf"/>
</dbReference>
<evidence type="ECO:0000256" key="1">
    <source>
        <dbReference type="ARBA" id="ARBA00023015"/>
    </source>
</evidence>